<dbReference type="AlphaFoldDB" id="A0A7R8WPC5"/>
<gene>
    <name evidence="1" type="ORF">CTOB1V02_LOCUS10107</name>
</gene>
<reference evidence="1" key="1">
    <citation type="submission" date="2020-11" db="EMBL/GenBank/DDBJ databases">
        <authorList>
            <person name="Tran Van P."/>
        </authorList>
    </citation>
    <scope>NUCLEOTIDE SEQUENCE</scope>
</reference>
<proteinExistence type="predicted"/>
<accession>A0A7R8WPC5</accession>
<sequence>MKAVLVLLVLVAVAAAQPNMSVDVICGIIQDQGGCSNVTEKEYMEKFCKEAAKYGYWIESEKCQKAEIPSLEKTLIPACCCCTAPPPPPTSTPTP</sequence>
<name>A0A7R8WPC5_9CRUS</name>
<organism evidence="1">
    <name type="scientific">Cyprideis torosa</name>
    <dbReference type="NCBI Taxonomy" id="163714"/>
    <lineage>
        <taxon>Eukaryota</taxon>
        <taxon>Metazoa</taxon>
        <taxon>Ecdysozoa</taxon>
        <taxon>Arthropoda</taxon>
        <taxon>Crustacea</taxon>
        <taxon>Oligostraca</taxon>
        <taxon>Ostracoda</taxon>
        <taxon>Podocopa</taxon>
        <taxon>Podocopida</taxon>
        <taxon>Cytherocopina</taxon>
        <taxon>Cytheroidea</taxon>
        <taxon>Cytherideidae</taxon>
        <taxon>Cyprideis</taxon>
    </lineage>
</organism>
<protein>
    <submittedName>
        <fullName evidence="1">Uncharacterized protein</fullName>
    </submittedName>
</protein>
<dbReference type="EMBL" id="OB664449">
    <property type="protein sequence ID" value="CAD7232269.1"/>
    <property type="molecule type" value="Genomic_DNA"/>
</dbReference>
<evidence type="ECO:0000313" key="1">
    <source>
        <dbReference type="EMBL" id="CAD7232269.1"/>
    </source>
</evidence>